<evidence type="ECO:0000256" key="1">
    <source>
        <dbReference type="SAM" id="MobiDB-lite"/>
    </source>
</evidence>
<organism evidence="3 4">
    <name type="scientific">Zavarzinia aquatilis</name>
    <dbReference type="NCBI Taxonomy" id="2211142"/>
    <lineage>
        <taxon>Bacteria</taxon>
        <taxon>Pseudomonadati</taxon>
        <taxon>Pseudomonadota</taxon>
        <taxon>Alphaproteobacteria</taxon>
        <taxon>Rhodospirillales</taxon>
        <taxon>Zavarziniaceae</taxon>
        <taxon>Zavarzinia</taxon>
    </lineage>
</organism>
<feature type="domain" description="Polyphosphate kinase-2-related" evidence="2">
    <location>
        <begin position="282"/>
        <end position="503"/>
    </location>
</feature>
<comment type="caution">
    <text evidence="3">The sequence shown here is derived from an EMBL/GenBank/DDBJ whole genome shotgun (WGS) entry which is preliminary data.</text>
</comment>
<protein>
    <submittedName>
        <fullName evidence="3">Polyphosphate:AMP phosphotransferase</fullName>
    </submittedName>
</protein>
<dbReference type="EMBL" id="QGLE01000013">
    <property type="protein sequence ID" value="PWR18644.1"/>
    <property type="molecule type" value="Genomic_DNA"/>
</dbReference>
<dbReference type="Pfam" id="PF03976">
    <property type="entry name" value="PPK2"/>
    <property type="match status" value="2"/>
</dbReference>
<dbReference type="GO" id="GO:0043751">
    <property type="term" value="F:polyphosphate:AMP phosphotransferase activity"/>
    <property type="evidence" value="ECO:0007669"/>
    <property type="project" value="InterPro"/>
</dbReference>
<proteinExistence type="predicted"/>
<sequence>MFESAEIGNRLDKAAYDREMPRLRARLIQLQTELINRRSTEVLIVVNGVVGAGRSETAHLIGELFDPRQVEVVPDLPPNDEECCRPPMWRFWRSLPAKGRIGVYFAGWYGPPMEDRLKRRRDKAQFDMELEAIKRFEQMVVDEGALVIKFWFHLSAKEQKKRLEALEADNETSWRVTKEDWKRAGAYRRIRNIAERTVRETSTGVAPWFVIEGLDRSYREIAVARTLVDEISRVIAAQDEATEQKPKLPAPRKAARRRGDPPPLTHLGTTNVLSALDLGLRLSKDDYKQALPHWQGRLARLSREKALRHHGVIALFEGYDAAGKGGAIRRVSEALDPRFYRIVPIAAPSDEERQHPYLWRFWRHMPPRGRLAIFDRSWYGRVLVERVDHLLAEPVWRRAYAEINELEQELVDSDMIIAKFFMVVSPEEQLRRFRERQKVAFKRYKITPDDWHNREKRADYDDAVIEMIARTSTELAPWCLVEGEDKNYARIKVLRTLVETIEKKLG</sequence>
<evidence type="ECO:0000313" key="4">
    <source>
        <dbReference type="Proteomes" id="UP000245461"/>
    </source>
</evidence>
<name>A0A317DWD1_9PROT</name>
<accession>A0A317DWD1</accession>
<dbReference type="Gene3D" id="3.40.50.300">
    <property type="entry name" value="P-loop containing nucleotide triphosphate hydrolases"/>
    <property type="match status" value="2"/>
</dbReference>
<dbReference type="AlphaFoldDB" id="A0A317DWD1"/>
<dbReference type="InterPro" id="IPR027417">
    <property type="entry name" value="P-loop_NTPase"/>
</dbReference>
<gene>
    <name evidence="3" type="primary">pap</name>
    <name evidence="3" type="ORF">DKG74_18655</name>
</gene>
<dbReference type="RefSeq" id="WP_109907690.1">
    <property type="nucleotide sequence ID" value="NZ_QGLE01000013.1"/>
</dbReference>
<reference evidence="3 4" key="1">
    <citation type="submission" date="2018-05" db="EMBL/GenBank/DDBJ databases">
        <title>Zavarzinia sp. HR-AS.</title>
        <authorList>
            <person name="Lee Y."/>
            <person name="Jeon C.O."/>
        </authorList>
    </citation>
    <scope>NUCLEOTIDE SEQUENCE [LARGE SCALE GENOMIC DNA]</scope>
    <source>
        <strain evidence="3 4">HR-AS</strain>
    </source>
</reference>
<keyword evidence="4" id="KW-1185">Reference proteome</keyword>
<feature type="region of interest" description="Disordered" evidence="1">
    <location>
        <begin position="240"/>
        <end position="266"/>
    </location>
</feature>
<keyword evidence="3" id="KW-0808">Transferase</keyword>
<feature type="domain" description="Polyphosphate kinase-2-related" evidence="2">
    <location>
        <begin position="11"/>
        <end position="232"/>
    </location>
</feature>
<dbReference type="NCBIfam" id="TIGR03708">
    <property type="entry name" value="poly_P_AMP_trns"/>
    <property type="match status" value="1"/>
</dbReference>
<evidence type="ECO:0000259" key="2">
    <source>
        <dbReference type="Pfam" id="PF03976"/>
    </source>
</evidence>
<dbReference type="OrthoDB" id="9775224at2"/>
<dbReference type="GO" id="GO:0006797">
    <property type="term" value="P:polyphosphate metabolic process"/>
    <property type="evidence" value="ECO:0007669"/>
    <property type="project" value="InterPro"/>
</dbReference>
<dbReference type="PANTHER" id="PTHR34383">
    <property type="entry name" value="POLYPHOSPHATE:AMP PHOSPHOTRANSFERASE-RELATED"/>
    <property type="match status" value="1"/>
</dbReference>
<dbReference type="InterPro" id="IPR022488">
    <property type="entry name" value="PPK2-related"/>
</dbReference>
<dbReference type="PANTHER" id="PTHR34383:SF3">
    <property type="entry name" value="POLYPHOSPHATE:AMP PHOSPHOTRANSFERASE"/>
    <property type="match status" value="1"/>
</dbReference>
<evidence type="ECO:0000313" key="3">
    <source>
        <dbReference type="EMBL" id="PWR18644.1"/>
    </source>
</evidence>
<dbReference type="InterPro" id="IPR022489">
    <property type="entry name" value="PolyP_AMP_Tfrase"/>
</dbReference>
<dbReference type="Proteomes" id="UP000245461">
    <property type="component" value="Unassembled WGS sequence"/>
</dbReference>
<dbReference type="SUPFAM" id="SSF52540">
    <property type="entry name" value="P-loop containing nucleoside triphosphate hydrolases"/>
    <property type="match status" value="2"/>
</dbReference>